<dbReference type="Proteomes" id="UP001044222">
    <property type="component" value="Unassembled WGS sequence"/>
</dbReference>
<comment type="caution">
    <text evidence="2">The sequence shown here is derived from an EMBL/GenBank/DDBJ whole genome shotgun (WGS) entry which is preliminary data.</text>
</comment>
<reference evidence="2" key="1">
    <citation type="submission" date="2021-01" db="EMBL/GenBank/DDBJ databases">
        <title>A chromosome-scale assembly of European eel, Anguilla anguilla.</title>
        <authorList>
            <person name="Henkel C."/>
            <person name="Jong-Raadsen S.A."/>
            <person name="Dufour S."/>
            <person name="Weltzien F.-A."/>
            <person name="Palstra A.P."/>
            <person name="Pelster B."/>
            <person name="Spaink H.P."/>
            <person name="Van Den Thillart G.E."/>
            <person name="Jansen H."/>
            <person name="Zahm M."/>
            <person name="Klopp C."/>
            <person name="Cedric C."/>
            <person name="Louis A."/>
            <person name="Berthelot C."/>
            <person name="Parey E."/>
            <person name="Roest Crollius H."/>
            <person name="Montfort J."/>
            <person name="Robinson-Rechavi M."/>
            <person name="Bucao C."/>
            <person name="Bouchez O."/>
            <person name="Gislard M."/>
            <person name="Lluch J."/>
            <person name="Milhes M."/>
            <person name="Lampietro C."/>
            <person name="Lopez Roques C."/>
            <person name="Donnadieu C."/>
            <person name="Braasch I."/>
            <person name="Desvignes T."/>
            <person name="Postlethwait J."/>
            <person name="Bobe J."/>
            <person name="Guiguen Y."/>
            <person name="Dirks R."/>
        </authorList>
    </citation>
    <scope>NUCLEOTIDE SEQUENCE</scope>
    <source>
        <strain evidence="2">Tag_6206</strain>
        <tissue evidence="2">Liver</tissue>
    </source>
</reference>
<proteinExistence type="predicted"/>
<evidence type="ECO:0000256" key="1">
    <source>
        <dbReference type="SAM" id="MobiDB-lite"/>
    </source>
</evidence>
<keyword evidence="3" id="KW-1185">Reference proteome</keyword>
<organism evidence="2 3">
    <name type="scientific">Anguilla anguilla</name>
    <name type="common">European freshwater eel</name>
    <name type="synonym">Muraena anguilla</name>
    <dbReference type="NCBI Taxonomy" id="7936"/>
    <lineage>
        <taxon>Eukaryota</taxon>
        <taxon>Metazoa</taxon>
        <taxon>Chordata</taxon>
        <taxon>Craniata</taxon>
        <taxon>Vertebrata</taxon>
        <taxon>Euteleostomi</taxon>
        <taxon>Actinopterygii</taxon>
        <taxon>Neopterygii</taxon>
        <taxon>Teleostei</taxon>
        <taxon>Anguilliformes</taxon>
        <taxon>Anguillidae</taxon>
        <taxon>Anguilla</taxon>
    </lineage>
</organism>
<feature type="compositionally biased region" description="Basic and acidic residues" evidence="1">
    <location>
        <begin position="23"/>
        <end position="37"/>
    </location>
</feature>
<feature type="region of interest" description="Disordered" evidence="1">
    <location>
        <begin position="338"/>
        <end position="364"/>
    </location>
</feature>
<accession>A0A9D3MIU8</accession>
<sequence>MSVVTLGSQANELKQQVSLQGSEEDKGKDRARDGQLDSLKQEIRLLRDENQSLQTLFANSENGNKLLKGSFSQTGIIRLQGELQDLQRLQLNDIVPDSLRSGLKSPEETQPGPEDSFLWLQQPERHGSTSSSISTTTSQCRVEKQLLSGVTTPEDCLSVRSFSSRHSGHHQTDQRTSPQTLAPGRDYNTLQKHLSEAQVLIMEMDTCIQDSFQSRLQEDSLTRAVIESLMQQNRAIGQELEVQMTRVREMEVMLAEAYEQKAAAVSKSQTAMEELQDFIRGRDKLLKELSEDYSLLKEEKGRLQSFFCDDEQENAALNKSFHQSQPQINKMQGELKDHQRHQRTSSQSKLKAHEERESGREDFASVTLDLKEFGPFLGGTMDGQHQNSIAQSGPVASEGAAHISMDYKTKKFQV</sequence>
<feature type="region of interest" description="Disordered" evidence="1">
    <location>
        <begin position="163"/>
        <end position="184"/>
    </location>
</feature>
<gene>
    <name evidence="2" type="ORF">ANANG_G00098250</name>
</gene>
<evidence type="ECO:0000313" key="2">
    <source>
        <dbReference type="EMBL" id="KAG5848418.1"/>
    </source>
</evidence>
<evidence type="ECO:0000313" key="3">
    <source>
        <dbReference type="Proteomes" id="UP001044222"/>
    </source>
</evidence>
<dbReference type="EMBL" id="JAFIRN010000005">
    <property type="protein sequence ID" value="KAG5848418.1"/>
    <property type="molecule type" value="Genomic_DNA"/>
</dbReference>
<feature type="compositionally biased region" description="Basic and acidic residues" evidence="1">
    <location>
        <begin position="351"/>
        <end position="363"/>
    </location>
</feature>
<feature type="region of interest" description="Disordered" evidence="1">
    <location>
        <begin position="14"/>
        <end position="37"/>
    </location>
</feature>
<name>A0A9D3MIU8_ANGAN</name>
<protein>
    <submittedName>
        <fullName evidence="2">Uncharacterized protein</fullName>
    </submittedName>
</protein>
<feature type="region of interest" description="Disordered" evidence="1">
    <location>
        <begin position="377"/>
        <end position="398"/>
    </location>
</feature>
<dbReference type="AlphaFoldDB" id="A0A9D3MIU8"/>